<keyword evidence="1" id="KW-1133">Transmembrane helix</keyword>
<dbReference type="EMBL" id="SACQ01000006">
    <property type="protein sequence ID" value="RVU30108.1"/>
    <property type="molecule type" value="Genomic_DNA"/>
</dbReference>
<feature type="transmembrane region" description="Helical" evidence="1">
    <location>
        <begin position="74"/>
        <end position="92"/>
    </location>
</feature>
<evidence type="ECO:0000313" key="2">
    <source>
        <dbReference type="EMBL" id="RVU30108.1"/>
    </source>
</evidence>
<keyword evidence="3" id="KW-1185">Reference proteome</keyword>
<comment type="caution">
    <text evidence="2">The sequence shown here is derived from an EMBL/GenBank/DDBJ whole genome shotgun (WGS) entry which is preliminary data.</text>
</comment>
<accession>A0A437Q6H8</accession>
<feature type="transmembrane region" description="Helical" evidence="1">
    <location>
        <begin position="98"/>
        <end position="116"/>
    </location>
</feature>
<dbReference type="Proteomes" id="UP000282818">
    <property type="component" value="Unassembled WGS sequence"/>
</dbReference>
<gene>
    <name evidence="2" type="ORF">EOE65_13750</name>
</gene>
<reference evidence="2 3" key="1">
    <citation type="submission" date="2019-01" db="EMBL/GenBank/DDBJ databases">
        <authorList>
            <person name="Chen W.-M."/>
        </authorList>
    </citation>
    <scope>NUCLEOTIDE SEQUENCE [LARGE SCALE GENOMIC DNA]</scope>
    <source>
        <strain evidence="2 3">HPM-16</strain>
    </source>
</reference>
<sequence length="146" mass="16461">MHRLWLIKRDFPGKRWVSILLRTTHLVGIAGLAGLYLFDLPVQTYQGYLLLAVLSGALMVVKEIYCNPVWLMQLRGQAIIIKLALLSLGWWLASSPEAGIYLTVIIISGIVAHAPGKVRYYSLWHRRVVTRDQFAPFGTVKDCGEP</sequence>
<keyword evidence="1" id="KW-0812">Transmembrane</keyword>
<feature type="transmembrane region" description="Helical" evidence="1">
    <location>
        <begin position="44"/>
        <end position="62"/>
    </location>
</feature>
<name>A0A437Q6H8_9GAMM</name>
<keyword evidence="1" id="KW-0472">Membrane</keyword>
<evidence type="ECO:0000313" key="3">
    <source>
        <dbReference type="Proteomes" id="UP000282818"/>
    </source>
</evidence>
<proteinExistence type="predicted"/>
<evidence type="ECO:0000256" key="1">
    <source>
        <dbReference type="SAM" id="Phobius"/>
    </source>
</evidence>
<feature type="transmembrane region" description="Helical" evidence="1">
    <location>
        <begin position="20"/>
        <end position="38"/>
    </location>
</feature>
<organism evidence="2 3">
    <name type="scientific">Neptunomonas marina</name>
    <dbReference type="NCBI Taxonomy" id="1815562"/>
    <lineage>
        <taxon>Bacteria</taxon>
        <taxon>Pseudomonadati</taxon>
        <taxon>Pseudomonadota</taxon>
        <taxon>Gammaproteobacteria</taxon>
        <taxon>Oceanospirillales</taxon>
        <taxon>Oceanospirillaceae</taxon>
        <taxon>Neptunomonas</taxon>
    </lineage>
</organism>
<protein>
    <submittedName>
        <fullName evidence="2">Uncharacterized protein</fullName>
    </submittedName>
</protein>
<dbReference type="AlphaFoldDB" id="A0A437Q6H8"/>